<proteinExistence type="predicted"/>
<dbReference type="GO" id="GO:0005886">
    <property type="term" value="C:plasma membrane"/>
    <property type="evidence" value="ECO:0007669"/>
    <property type="project" value="UniProtKB-SubCell"/>
</dbReference>
<dbReference type="Proteomes" id="UP000319486">
    <property type="component" value="Unassembled WGS sequence"/>
</dbReference>
<evidence type="ECO:0000313" key="7">
    <source>
        <dbReference type="EMBL" id="TPG10723.1"/>
    </source>
</evidence>
<keyword evidence="2" id="KW-1003">Cell membrane</keyword>
<evidence type="ECO:0000256" key="1">
    <source>
        <dbReference type="ARBA" id="ARBA00004651"/>
    </source>
</evidence>
<sequence>MNHYEQLWLFFVLVFGIIVLPGLDMAFVMGSALTGGRSRGMAAVAGIIAGGVCHVLMTALGISVLIRLIPGAFNALLLGGALYIAWIGMSLIRSESSFGVQPDHSVRSRATIFRQGMLTSLLNPKAYLFMLAIFPQFLRPEYGAIWVQAAVMWLIIALTQLCVYGGLTLMADRARLWLQGKPAAGLVATRCVGLLLMAAAMFTGFEGWRGIH</sequence>
<reference evidence="7 8" key="1">
    <citation type="journal article" date="2019" name="Environ. Microbiol.">
        <title>Species interactions and distinct microbial communities in high Arctic permafrost affected cryosols are associated with the CH4 and CO2 gas fluxes.</title>
        <authorList>
            <person name="Altshuler I."/>
            <person name="Hamel J."/>
            <person name="Turney S."/>
            <person name="Magnuson E."/>
            <person name="Levesque R."/>
            <person name="Greer C."/>
            <person name="Whyte L.G."/>
        </authorList>
    </citation>
    <scope>NUCLEOTIDE SEQUENCE [LARGE SCALE GENOMIC DNA]</scope>
    <source>
        <strain evidence="7 8">S13Y</strain>
    </source>
</reference>
<evidence type="ECO:0000256" key="5">
    <source>
        <dbReference type="ARBA" id="ARBA00023136"/>
    </source>
</evidence>
<dbReference type="GO" id="GO:0015171">
    <property type="term" value="F:amino acid transmembrane transporter activity"/>
    <property type="evidence" value="ECO:0007669"/>
    <property type="project" value="TreeGrafter"/>
</dbReference>
<evidence type="ECO:0000313" key="8">
    <source>
        <dbReference type="Proteomes" id="UP000319486"/>
    </source>
</evidence>
<feature type="transmembrane region" description="Helical" evidence="6">
    <location>
        <begin position="183"/>
        <end position="205"/>
    </location>
</feature>
<keyword evidence="5 6" id="KW-0472">Membrane</keyword>
<evidence type="ECO:0000256" key="3">
    <source>
        <dbReference type="ARBA" id="ARBA00022692"/>
    </source>
</evidence>
<feature type="transmembrane region" description="Helical" evidence="6">
    <location>
        <begin position="145"/>
        <end position="171"/>
    </location>
</feature>
<feature type="transmembrane region" description="Helical" evidence="6">
    <location>
        <begin position="72"/>
        <end position="92"/>
    </location>
</feature>
<feature type="transmembrane region" description="Helical" evidence="6">
    <location>
        <begin position="41"/>
        <end position="66"/>
    </location>
</feature>
<dbReference type="PANTHER" id="PTHR30086">
    <property type="entry name" value="ARGININE EXPORTER PROTEIN ARGO"/>
    <property type="match status" value="1"/>
</dbReference>
<dbReference type="AlphaFoldDB" id="A0A502CD61"/>
<keyword evidence="4 6" id="KW-1133">Transmembrane helix</keyword>
<dbReference type="RefSeq" id="WP_140650306.1">
    <property type="nucleotide sequence ID" value="NZ_RCZO01000002.1"/>
</dbReference>
<evidence type="ECO:0000256" key="2">
    <source>
        <dbReference type="ARBA" id="ARBA00022475"/>
    </source>
</evidence>
<dbReference type="Pfam" id="PF01810">
    <property type="entry name" value="LysE"/>
    <property type="match status" value="1"/>
</dbReference>
<dbReference type="InterPro" id="IPR001123">
    <property type="entry name" value="LeuE-type"/>
</dbReference>
<comment type="subcellular location">
    <subcellularLocation>
        <location evidence="1">Cell membrane</location>
        <topology evidence="1">Multi-pass membrane protein</topology>
    </subcellularLocation>
</comment>
<comment type="caution">
    <text evidence="7">The sequence shown here is derived from an EMBL/GenBank/DDBJ whole genome shotgun (WGS) entry which is preliminary data.</text>
</comment>
<keyword evidence="8" id="KW-1185">Reference proteome</keyword>
<evidence type="ECO:0000256" key="4">
    <source>
        <dbReference type="ARBA" id="ARBA00022989"/>
    </source>
</evidence>
<gene>
    <name evidence="7" type="ORF">EAH88_06500</name>
</gene>
<accession>A0A502CD61</accession>
<organism evidence="7 8">
    <name type="scientific">Rhodanobacter glycinis</name>
    <dbReference type="NCBI Taxonomy" id="582702"/>
    <lineage>
        <taxon>Bacteria</taxon>
        <taxon>Pseudomonadati</taxon>
        <taxon>Pseudomonadota</taxon>
        <taxon>Gammaproteobacteria</taxon>
        <taxon>Lysobacterales</taxon>
        <taxon>Rhodanobacteraceae</taxon>
        <taxon>Rhodanobacter</taxon>
    </lineage>
</organism>
<feature type="transmembrane region" description="Helical" evidence="6">
    <location>
        <begin position="6"/>
        <end position="29"/>
    </location>
</feature>
<protein>
    <submittedName>
        <fullName evidence="7">LysE family translocator</fullName>
    </submittedName>
</protein>
<evidence type="ECO:0000256" key="6">
    <source>
        <dbReference type="SAM" id="Phobius"/>
    </source>
</evidence>
<dbReference type="PIRSF" id="PIRSF006324">
    <property type="entry name" value="LeuE"/>
    <property type="match status" value="1"/>
</dbReference>
<keyword evidence="3 6" id="KW-0812">Transmembrane</keyword>
<name>A0A502CD61_9GAMM</name>
<dbReference type="EMBL" id="RCZO01000002">
    <property type="protein sequence ID" value="TPG10723.1"/>
    <property type="molecule type" value="Genomic_DNA"/>
</dbReference>
<dbReference type="PANTHER" id="PTHR30086:SF20">
    <property type="entry name" value="ARGININE EXPORTER PROTEIN ARGO-RELATED"/>
    <property type="match status" value="1"/>
</dbReference>